<name>A0A6D2K646_9BRAS</name>
<evidence type="ECO:0000256" key="10">
    <source>
        <dbReference type="SAM" id="MobiDB-lite"/>
    </source>
</evidence>
<keyword evidence="13" id="KW-1185">Reference proteome</keyword>
<evidence type="ECO:0000256" key="3">
    <source>
        <dbReference type="ARBA" id="ARBA00022737"/>
    </source>
</evidence>
<evidence type="ECO:0000313" key="12">
    <source>
        <dbReference type="EMBL" id="CAA7048335.1"/>
    </source>
</evidence>
<feature type="region of interest" description="Disordered" evidence="10">
    <location>
        <begin position="68"/>
        <end position="112"/>
    </location>
</feature>
<comment type="caution">
    <text evidence="12">The sequence shown here is derived from an EMBL/GenBank/DDBJ whole genome shotgun (WGS) entry which is preliminary data.</text>
</comment>
<evidence type="ECO:0000256" key="2">
    <source>
        <dbReference type="ARBA" id="ARBA00022723"/>
    </source>
</evidence>
<dbReference type="FunFam" id="3.30.160.60:FF:003692">
    <property type="entry name" value="Zinc finger protein ZAT10"/>
    <property type="match status" value="1"/>
</dbReference>
<evidence type="ECO:0000259" key="11">
    <source>
        <dbReference type="PROSITE" id="PS50157"/>
    </source>
</evidence>
<dbReference type="PROSITE" id="PS00028">
    <property type="entry name" value="ZINC_FINGER_C2H2_1"/>
    <property type="match status" value="2"/>
</dbReference>
<sequence>MVSKRLIPLWPSTSVKQLFREAEREGCGSGIVNLKRSFKRNRQQSSIPNRYSSKRRCLEFRLEEDDRRENNAVRLKGSEESKRTSDEDPSRSSSETVTDEEEDGGDCESDAVSVDSRLKKLIRQRFSDDDVPSPSSSETVELKISGLRRGDEEEECANDAVSIEHEQSIRRQRNSDDDLAALTLLQLYHHDKYKQTQPQPQRQLQTKTQTQPQSEPKAELQTQTLTLMQTQPQTQLMCDSYKCSVCGREFSSYQALGGHKASHRAKPLVENATEEAGDKKRPKTMMPPSGKIHKCSICHTVFPTGQALGGHKRRHYEGVLGGHKRNPYETVLSQNGGDKSMSLSNGSIVTNASGRNQRLLEWIDLNQPPLPEIGNNGGGDAEEVESAICSE</sequence>
<proteinExistence type="predicted"/>
<reference evidence="12" key="1">
    <citation type="submission" date="2020-01" db="EMBL/GenBank/DDBJ databases">
        <authorList>
            <person name="Mishra B."/>
        </authorList>
    </citation>
    <scope>NUCLEOTIDE SEQUENCE [LARGE SCALE GENOMIC DNA]</scope>
</reference>
<dbReference type="AlphaFoldDB" id="A0A6D2K646"/>
<keyword evidence="7" id="KW-0804">Transcription</keyword>
<dbReference type="PROSITE" id="PS50157">
    <property type="entry name" value="ZINC_FINGER_C2H2_2"/>
    <property type="match status" value="1"/>
</dbReference>
<keyword evidence="4 9" id="KW-0863">Zinc-finger</keyword>
<evidence type="ECO:0000256" key="1">
    <source>
        <dbReference type="ARBA" id="ARBA00004123"/>
    </source>
</evidence>
<dbReference type="GO" id="GO:0003700">
    <property type="term" value="F:DNA-binding transcription factor activity"/>
    <property type="evidence" value="ECO:0007669"/>
    <property type="project" value="InterPro"/>
</dbReference>
<accession>A0A6D2K646</accession>
<feature type="region of interest" description="Disordered" evidence="10">
    <location>
        <begin position="127"/>
        <end position="153"/>
    </location>
</feature>
<dbReference type="PANTHER" id="PTHR45988">
    <property type="entry name" value="C2H2 TYPE ZINC FINGER TRANSCRIPTION FACTOR FAMILY-RELATED"/>
    <property type="match status" value="1"/>
</dbReference>
<evidence type="ECO:0000256" key="8">
    <source>
        <dbReference type="ARBA" id="ARBA00023242"/>
    </source>
</evidence>
<dbReference type="GO" id="GO:0008270">
    <property type="term" value="F:zinc ion binding"/>
    <property type="evidence" value="ECO:0007669"/>
    <property type="project" value="UniProtKB-KW"/>
</dbReference>
<dbReference type="SUPFAM" id="SSF57667">
    <property type="entry name" value="beta-beta-alpha zinc fingers"/>
    <property type="match status" value="1"/>
</dbReference>
<keyword evidence="3" id="KW-0677">Repeat</keyword>
<feature type="region of interest" description="Disordered" evidence="10">
    <location>
        <begin position="193"/>
        <end position="220"/>
    </location>
</feature>
<keyword evidence="5" id="KW-0862">Zinc</keyword>
<organism evidence="12 13">
    <name type="scientific">Microthlaspi erraticum</name>
    <dbReference type="NCBI Taxonomy" id="1685480"/>
    <lineage>
        <taxon>Eukaryota</taxon>
        <taxon>Viridiplantae</taxon>
        <taxon>Streptophyta</taxon>
        <taxon>Embryophyta</taxon>
        <taxon>Tracheophyta</taxon>
        <taxon>Spermatophyta</taxon>
        <taxon>Magnoliopsida</taxon>
        <taxon>eudicotyledons</taxon>
        <taxon>Gunneridae</taxon>
        <taxon>Pentapetalae</taxon>
        <taxon>rosids</taxon>
        <taxon>malvids</taxon>
        <taxon>Brassicales</taxon>
        <taxon>Brassicaceae</taxon>
        <taxon>Coluteocarpeae</taxon>
        <taxon>Microthlaspi</taxon>
    </lineage>
</organism>
<dbReference type="Proteomes" id="UP000467841">
    <property type="component" value="Unassembled WGS sequence"/>
</dbReference>
<dbReference type="OrthoDB" id="1114086at2759"/>
<dbReference type="Gene3D" id="3.30.160.60">
    <property type="entry name" value="Classic Zinc Finger"/>
    <property type="match status" value="1"/>
</dbReference>
<dbReference type="InterPro" id="IPR044653">
    <property type="entry name" value="AZF1/2/3-like"/>
</dbReference>
<dbReference type="SMART" id="SM00355">
    <property type="entry name" value="ZnF_C2H2"/>
    <property type="match status" value="2"/>
</dbReference>
<feature type="compositionally biased region" description="Basic and acidic residues" evidence="10">
    <location>
        <begin position="68"/>
        <end position="90"/>
    </location>
</feature>
<dbReference type="Pfam" id="PF13912">
    <property type="entry name" value="zf-C2H2_6"/>
    <property type="match status" value="2"/>
</dbReference>
<dbReference type="GO" id="GO:0005634">
    <property type="term" value="C:nucleus"/>
    <property type="evidence" value="ECO:0007669"/>
    <property type="project" value="UniProtKB-SubCell"/>
</dbReference>
<keyword evidence="2" id="KW-0479">Metal-binding</keyword>
<evidence type="ECO:0000256" key="6">
    <source>
        <dbReference type="ARBA" id="ARBA00023015"/>
    </source>
</evidence>
<keyword evidence="6" id="KW-0805">Transcription regulation</keyword>
<evidence type="ECO:0000256" key="9">
    <source>
        <dbReference type="PROSITE-ProRule" id="PRU00042"/>
    </source>
</evidence>
<comment type="subcellular location">
    <subcellularLocation>
        <location evidence="1">Nucleus</location>
    </subcellularLocation>
</comment>
<protein>
    <recommendedName>
        <fullName evidence="11">C2H2-type domain-containing protein</fullName>
    </recommendedName>
</protein>
<evidence type="ECO:0000256" key="5">
    <source>
        <dbReference type="ARBA" id="ARBA00022833"/>
    </source>
</evidence>
<dbReference type="PANTHER" id="PTHR45988:SF92">
    <property type="entry name" value="C2H2 TYPE ZINC FINGER TRANSCRIPTION FACTOR FAMILY-RELATED"/>
    <property type="match status" value="1"/>
</dbReference>
<evidence type="ECO:0000313" key="13">
    <source>
        <dbReference type="Proteomes" id="UP000467841"/>
    </source>
</evidence>
<evidence type="ECO:0000256" key="4">
    <source>
        <dbReference type="ARBA" id="ARBA00022771"/>
    </source>
</evidence>
<dbReference type="GO" id="GO:0000976">
    <property type="term" value="F:transcription cis-regulatory region binding"/>
    <property type="evidence" value="ECO:0007669"/>
    <property type="project" value="UniProtKB-ARBA"/>
</dbReference>
<gene>
    <name evidence="12" type="ORF">MERR_LOCUS35570</name>
</gene>
<feature type="region of interest" description="Disordered" evidence="10">
    <location>
        <begin position="370"/>
        <end position="391"/>
    </location>
</feature>
<dbReference type="InterPro" id="IPR013087">
    <property type="entry name" value="Znf_C2H2_type"/>
</dbReference>
<dbReference type="InterPro" id="IPR036236">
    <property type="entry name" value="Znf_C2H2_sf"/>
</dbReference>
<keyword evidence="8" id="KW-0539">Nucleus</keyword>
<dbReference type="EMBL" id="CACVBM020001385">
    <property type="protein sequence ID" value="CAA7048335.1"/>
    <property type="molecule type" value="Genomic_DNA"/>
</dbReference>
<evidence type="ECO:0000256" key="7">
    <source>
        <dbReference type="ARBA" id="ARBA00023163"/>
    </source>
</evidence>
<feature type="domain" description="C2H2-type" evidence="11">
    <location>
        <begin position="241"/>
        <end position="268"/>
    </location>
</feature>
<feature type="compositionally biased region" description="Acidic residues" evidence="10">
    <location>
        <begin position="97"/>
        <end position="109"/>
    </location>
</feature>
<feature type="compositionally biased region" description="Low complexity" evidence="10">
    <location>
        <begin position="195"/>
        <end position="213"/>
    </location>
</feature>